<dbReference type="InterPro" id="IPR032816">
    <property type="entry name" value="VTT_dom"/>
</dbReference>
<organism evidence="9 10">
    <name type="scientific">Photobacterium gaetbulicola</name>
    <dbReference type="NCBI Taxonomy" id="1295392"/>
    <lineage>
        <taxon>Bacteria</taxon>
        <taxon>Pseudomonadati</taxon>
        <taxon>Pseudomonadota</taxon>
        <taxon>Gammaproteobacteria</taxon>
        <taxon>Vibrionales</taxon>
        <taxon>Vibrionaceae</taxon>
        <taxon>Photobacterium</taxon>
    </lineage>
</organism>
<gene>
    <name evidence="9" type="ORF">RJ45_01185</name>
</gene>
<keyword evidence="3 7" id="KW-1003">Cell membrane</keyword>
<name>A0A0B9H3C3_9GAMM</name>
<comment type="similarity">
    <text evidence="2 7">Belongs to the DedA family.</text>
</comment>
<evidence type="ECO:0000256" key="6">
    <source>
        <dbReference type="ARBA" id="ARBA00023136"/>
    </source>
</evidence>
<evidence type="ECO:0000256" key="7">
    <source>
        <dbReference type="RuleBase" id="RU367016"/>
    </source>
</evidence>
<evidence type="ECO:0000313" key="9">
    <source>
        <dbReference type="EMBL" id="KHT65416.1"/>
    </source>
</evidence>
<keyword evidence="5 7" id="KW-1133">Transmembrane helix</keyword>
<evidence type="ECO:0000256" key="5">
    <source>
        <dbReference type="ARBA" id="ARBA00022989"/>
    </source>
</evidence>
<feature type="transmembrane region" description="Helical" evidence="7">
    <location>
        <begin position="21"/>
        <end position="44"/>
    </location>
</feature>
<dbReference type="EMBL" id="JWLZ01000010">
    <property type="protein sequence ID" value="KHT65416.1"/>
    <property type="molecule type" value="Genomic_DNA"/>
</dbReference>
<protein>
    <submittedName>
        <fullName evidence="9">Membrane protein</fullName>
    </submittedName>
</protein>
<feature type="transmembrane region" description="Helical" evidence="7">
    <location>
        <begin position="146"/>
        <end position="167"/>
    </location>
</feature>
<comment type="subcellular location">
    <subcellularLocation>
        <location evidence="1 7">Cell membrane</location>
        <topology evidence="1 7">Multi-pass membrane protein</topology>
    </subcellularLocation>
</comment>
<evidence type="ECO:0000256" key="1">
    <source>
        <dbReference type="ARBA" id="ARBA00004651"/>
    </source>
</evidence>
<feature type="transmembrane region" description="Helical" evidence="7">
    <location>
        <begin position="64"/>
        <end position="84"/>
    </location>
</feature>
<dbReference type="PANTHER" id="PTHR30353">
    <property type="entry name" value="INNER MEMBRANE PROTEIN DEDA-RELATED"/>
    <property type="match status" value="1"/>
</dbReference>
<evidence type="ECO:0000313" key="10">
    <source>
        <dbReference type="Proteomes" id="UP000031278"/>
    </source>
</evidence>
<evidence type="ECO:0000259" key="8">
    <source>
        <dbReference type="Pfam" id="PF09335"/>
    </source>
</evidence>
<evidence type="ECO:0000256" key="4">
    <source>
        <dbReference type="ARBA" id="ARBA00022692"/>
    </source>
</evidence>
<proteinExistence type="inferred from homology"/>
<dbReference type="AlphaFoldDB" id="A0A0B9H3C3"/>
<reference evidence="9 10" key="1">
    <citation type="submission" date="2014-12" db="EMBL/GenBank/DDBJ databases">
        <title>Genome sequencing of Photobacterium gaetbulicola AD005a.</title>
        <authorList>
            <person name="Adrian T.G.S."/>
            <person name="Chan K.G."/>
        </authorList>
    </citation>
    <scope>NUCLEOTIDE SEQUENCE [LARGE SCALE GENOMIC DNA]</scope>
    <source>
        <strain evidence="9 10">AD005a</strain>
    </source>
</reference>
<feature type="domain" description="VTT" evidence="8">
    <location>
        <begin position="44"/>
        <end position="168"/>
    </location>
</feature>
<dbReference type="InterPro" id="IPR032818">
    <property type="entry name" value="DedA-like"/>
</dbReference>
<keyword evidence="4 7" id="KW-0812">Transmembrane</keyword>
<evidence type="ECO:0000256" key="3">
    <source>
        <dbReference type="ARBA" id="ARBA00022475"/>
    </source>
</evidence>
<accession>A0A0B9H3C3</accession>
<keyword evidence="6 7" id="KW-0472">Membrane</keyword>
<evidence type="ECO:0000256" key="2">
    <source>
        <dbReference type="ARBA" id="ARBA00010792"/>
    </source>
</evidence>
<dbReference type="RefSeq" id="WP_039456750.1">
    <property type="nucleotide sequence ID" value="NZ_JWLZ01000010.1"/>
</dbReference>
<dbReference type="GO" id="GO:0005886">
    <property type="term" value="C:plasma membrane"/>
    <property type="evidence" value="ECO:0007669"/>
    <property type="project" value="UniProtKB-SubCell"/>
</dbReference>
<dbReference type="PANTHER" id="PTHR30353:SF11">
    <property type="entry name" value="INNER MEMBRANE PROTEIN YQJA"/>
    <property type="match status" value="1"/>
</dbReference>
<sequence>MQEMLLAIWHHDFETLQQVSSLQWFLLLLTIILLLESSFVFLPLPGDGLVLFAGGMIGLGILDFSSTVAALCFAATFGGFMGYLQGRVLHRTRFVDWLERMLPDDALPKARRLLNKYGFLSLFISRFIPFVRVLTPMLMGIAKLSAWRMVVISAMSSLIWCLILLLAGKWIMLSPMLSEYQQILTKGLVMLSFTLMISAIVGLVYRYAKAKFATERVSKV</sequence>
<dbReference type="Pfam" id="PF09335">
    <property type="entry name" value="VTT_dom"/>
    <property type="match status" value="1"/>
</dbReference>
<dbReference type="Proteomes" id="UP000031278">
    <property type="component" value="Unassembled WGS sequence"/>
</dbReference>
<feature type="transmembrane region" description="Helical" evidence="7">
    <location>
        <begin position="188"/>
        <end position="208"/>
    </location>
</feature>
<comment type="caution">
    <text evidence="9">The sequence shown here is derived from an EMBL/GenBank/DDBJ whole genome shotgun (WGS) entry which is preliminary data.</text>
</comment>